<accession>A0A8H6U800</accession>
<keyword evidence="2" id="KW-1185">Reference proteome</keyword>
<protein>
    <submittedName>
        <fullName evidence="1">Uncharacterized protein</fullName>
    </submittedName>
</protein>
<comment type="caution">
    <text evidence="1">The sequence shown here is derived from an EMBL/GenBank/DDBJ whole genome shotgun (WGS) entry which is preliminary data.</text>
</comment>
<dbReference type="AlphaFoldDB" id="A0A8H6U800"/>
<dbReference type="Proteomes" id="UP000639643">
    <property type="component" value="Unassembled WGS sequence"/>
</dbReference>
<sequence>MGGLPIEPLVSGGERAVPGIAGRLNTSAVAFRIPESRINETSSTGSKSEVAGAVIFHLIGAESCNRLGYGNRRGYLLGKGYSPYAKVDRLLNKRSNCE</sequence>
<dbReference type="EMBL" id="WIGM01000036">
    <property type="protein sequence ID" value="KAF6843611.1"/>
    <property type="molecule type" value="Genomic_DNA"/>
</dbReference>
<reference evidence="1" key="1">
    <citation type="journal article" date="2020" name="Phytopathology">
        <title>Genome Sequence Resources of Colletotrichum truncatum, C. plurivorum, C. musicola, and C. sojae: Four Species Pathogenic to Soybean (Glycine max).</title>
        <authorList>
            <person name="Rogerio F."/>
            <person name="Boufleur T.R."/>
            <person name="Ciampi-Guillardi M."/>
            <person name="Sukno S.A."/>
            <person name="Thon M.R."/>
            <person name="Massola Junior N.S."/>
            <person name="Baroncelli R."/>
        </authorList>
    </citation>
    <scope>NUCLEOTIDE SEQUENCE</scope>
    <source>
        <strain evidence="1">LFN0074</strain>
    </source>
</reference>
<name>A0A8H6U800_9PEZI</name>
<gene>
    <name evidence="1" type="ORF">CMUS01_01938</name>
</gene>
<proteinExistence type="predicted"/>
<evidence type="ECO:0000313" key="2">
    <source>
        <dbReference type="Proteomes" id="UP000639643"/>
    </source>
</evidence>
<organism evidence="1 2">
    <name type="scientific">Colletotrichum musicola</name>
    <dbReference type="NCBI Taxonomy" id="2175873"/>
    <lineage>
        <taxon>Eukaryota</taxon>
        <taxon>Fungi</taxon>
        <taxon>Dikarya</taxon>
        <taxon>Ascomycota</taxon>
        <taxon>Pezizomycotina</taxon>
        <taxon>Sordariomycetes</taxon>
        <taxon>Hypocreomycetidae</taxon>
        <taxon>Glomerellales</taxon>
        <taxon>Glomerellaceae</taxon>
        <taxon>Colletotrichum</taxon>
        <taxon>Colletotrichum orchidearum species complex</taxon>
    </lineage>
</organism>
<evidence type="ECO:0000313" key="1">
    <source>
        <dbReference type="EMBL" id="KAF6843611.1"/>
    </source>
</evidence>